<dbReference type="Pfam" id="PF02698">
    <property type="entry name" value="DUF218"/>
    <property type="match status" value="1"/>
</dbReference>
<dbReference type="Proteomes" id="UP000310334">
    <property type="component" value="Unassembled WGS sequence"/>
</dbReference>
<accession>A0A4S4C1A3</accession>
<sequence length="249" mass="27834">MVYIIKFIYSFFTPPGIFPTALFILSYFTFKRNKLLFKWILSIAIVNYLYVIPITGQLLLLPLEQKYSVPKNLDGDVLVMLGGGATHDTHDLNGKGHLSGAASSRLISTVQLYNETKLPIIVSGGQVFQDSGNEAEIAKRLLVSLGVNPNDIYMEDRSLNTEQNAKFTAELLEKHQFEKPILITSAFHMQRAVQHFENEGVAVEAYPTGYLVSKKIDLYPLQFAPSNQSNGAIAVKEYIGLIEASFLRK</sequence>
<dbReference type="InterPro" id="IPR003848">
    <property type="entry name" value="DUF218"/>
</dbReference>
<reference evidence="1 2" key="1">
    <citation type="submission" date="2019-04" db="EMBL/GenBank/DDBJ databases">
        <title>Bacillus sediminilitoris sp. nov., isolated from a tidal flat sediment on the East China Sea.</title>
        <authorList>
            <person name="Wei Y."/>
            <person name="Mao H."/>
            <person name="Fang J."/>
        </authorList>
    </citation>
    <scope>NUCLEOTIDE SEQUENCE [LARGE SCALE GENOMIC DNA]</scope>
    <source>
        <strain evidence="1 2">DSL-17</strain>
    </source>
</reference>
<dbReference type="CDD" id="cd06259">
    <property type="entry name" value="YdcF-like"/>
    <property type="match status" value="1"/>
</dbReference>
<dbReference type="InterPro" id="IPR014729">
    <property type="entry name" value="Rossmann-like_a/b/a_fold"/>
</dbReference>
<organism evidence="1 2">
    <name type="scientific">Metabacillus sediminilitoris</name>
    <dbReference type="NCBI Taxonomy" id="2567941"/>
    <lineage>
        <taxon>Bacteria</taxon>
        <taxon>Bacillati</taxon>
        <taxon>Bacillota</taxon>
        <taxon>Bacilli</taxon>
        <taxon>Bacillales</taxon>
        <taxon>Bacillaceae</taxon>
        <taxon>Metabacillus</taxon>
    </lineage>
</organism>
<dbReference type="RefSeq" id="WP_136352247.1">
    <property type="nucleotide sequence ID" value="NZ_CP046266.1"/>
</dbReference>
<dbReference type="PANTHER" id="PTHR30336">
    <property type="entry name" value="INNER MEMBRANE PROTEIN, PROBABLE PERMEASE"/>
    <property type="match status" value="1"/>
</dbReference>
<dbReference type="OrthoDB" id="9782395at2"/>
<dbReference type="InterPro" id="IPR051599">
    <property type="entry name" value="Cell_Envelope_Assoc"/>
</dbReference>
<dbReference type="GO" id="GO:0043164">
    <property type="term" value="P:Gram-negative-bacterium-type cell wall biogenesis"/>
    <property type="evidence" value="ECO:0007669"/>
    <property type="project" value="TreeGrafter"/>
</dbReference>
<evidence type="ECO:0000313" key="1">
    <source>
        <dbReference type="EMBL" id="THF81412.1"/>
    </source>
</evidence>
<dbReference type="EMBL" id="SSNT01000004">
    <property type="protein sequence ID" value="THF81412.1"/>
    <property type="molecule type" value="Genomic_DNA"/>
</dbReference>
<dbReference type="GO" id="GO:0000270">
    <property type="term" value="P:peptidoglycan metabolic process"/>
    <property type="evidence" value="ECO:0007669"/>
    <property type="project" value="TreeGrafter"/>
</dbReference>
<name>A0A4S4C1A3_9BACI</name>
<dbReference type="PANTHER" id="PTHR30336:SF4">
    <property type="entry name" value="ENVELOPE BIOGENESIS FACTOR ELYC"/>
    <property type="match status" value="1"/>
</dbReference>
<dbReference type="Gene3D" id="3.40.50.620">
    <property type="entry name" value="HUPs"/>
    <property type="match status" value="1"/>
</dbReference>
<dbReference type="GO" id="GO:0005886">
    <property type="term" value="C:plasma membrane"/>
    <property type="evidence" value="ECO:0007669"/>
    <property type="project" value="TreeGrafter"/>
</dbReference>
<proteinExistence type="predicted"/>
<gene>
    <name evidence="1" type="ORF">E6W99_05745</name>
</gene>
<comment type="caution">
    <text evidence="1">The sequence shown here is derived from an EMBL/GenBank/DDBJ whole genome shotgun (WGS) entry which is preliminary data.</text>
</comment>
<dbReference type="AlphaFoldDB" id="A0A4S4C1A3"/>
<evidence type="ECO:0000313" key="2">
    <source>
        <dbReference type="Proteomes" id="UP000310334"/>
    </source>
</evidence>
<protein>
    <submittedName>
        <fullName evidence="1">YdcF family protein</fullName>
    </submittedName>
</protein>
<keyword evidence="2" id="KW-1185">Reference proteome</keyword>